<dbReference type="InterPro" id="IPR052709">
    <property type="entry name" value="Transposase-MT_Hybrid"/>
</dbReference>
<dbReference type="PANTHER" id="PTHR46060">
    <property type="entry name" value="MARINER MOS1 TRANSPOSASE-LIKE PROTEIN"/>
    <property type="match status" value="1"/>
</dbReference>
<evidence type="ECO:0000313" key="2">
    <source>
        <dbReference type="Proteomes" id="UP000499080"/>
    </source>
</evidence>
<evidence type="ECO:0008006" key="3">
    <source>
        <dbReference type="Google" id="ProtNLM"/>
    </source>
</evidence>
<dbReference type="InterPro" id="IPR036397">
    <property type="entry name" value="RNaseH_sf"/>
</dbReference>
<protein>
    <recommendedName>
        <fullName evidence="3">Histone-lysine N-methyltransferase SETMAR</fullName>
    </recommendedName>
</protein>
<evidence type="ECO:0000313" key="1">
    <source>
        <dbReference type="EMBL" id="GBM96487.1"/>
    </source>
</evidence>
<dbReference type="AlphaFoldDB" id="A0A4Y2K2U0"/>
<dbReference type="PANTHER" id="PTHR46060:SF3">
    <property type="entry name" value="PROTEIN GVQW3"/>
    <property type="match status" value="1"/>
</dbReference>
<name>A0A4Y2K2U0_ARAVE</name>
<reference evidence="1 2" key="1">
    <citation type="journal article" date="2019" name="Sci. Rep.">
        <title>Orb-weaving spider Araneus ventricosus genome elucidates the spidroin gene catalogue.</title>
        <authorList>
            <person name="Kono N."/>
            <person name="Nakamura H."/>
            <person name="Ohtoshi R."/>
            <person name="Moran D.A.P."/>
            <person name="Shinohara A."/>
            <person name="Yoshida Y."/>
            <person name="Fujiwara M."/>
            <person name="Mori M."/>
            <person name="Tomita M."/>
            <person name="Arakawa K."/>
        </authorList>
    </citation>
    <scope>NUCLEOTIDE SEQUENCE [LARGE SCALE GENOMIC DNA]</scope>
</reference>
<keyword evidence="2" id="KW-1185">Reference proteome</keyword>
<dbReference type="Proteomes" id="UP000499080">
    <property type="component" value="Unassembled WGS sequence"/>
</dbReference>
<organism evidence="1 2">
    <name type="scientific">Araneus ventricosus</name>
    <name type="common">Orbweaver spider</name>
    <name type="synonym">Epeira ventricosa</name>
    <dbReference type="NCBI Taxonomy" id="182803"/>
    <lineage>
        <taxon>Eukaryota</taxon>
        <taxon>Metazoa</taxon>
        <taxon>Ecdysozoa</taxon>
        <taxon>Arthropoda</taxon>
        <taxon>Chelicerata</taxon>
        <taxon>Arachnida</taxon>
        <taxon>Araneae</taxon>
        <taxon>Araneomorphae</taxon>
        <taxon>Entelegynae</taxon>
        <taxon>Araneoidea</taxon>
        <taxon>Araneidae</taxon>
        <taxon>Araneus</taxon>
    </lineage>
</organism>
<dbReference type="Gene3D" id="3.30.420.10">
    <property type="entry name" value="Ribonuclease H-like superfamily/Ribonuclease H"/>
    <property type="match status" value="1"/>
</dbReference>
<dbReference type="OrthoDB" id="6432034at2759"/>
<proteinExistence type="predicted"/>
<comment type="caution">
    <text evidence="1">The sequence shown here is derived from an EMBL/GenBank/DDBJ whole genome shotgun (WGS) entry which is preliminary data.</text>
</comment>
<accession>A0A4Y2K2U0</accession>
<dbReference type="GO" id="GO:0003676">
    <property type="term" value="F:nucleic acid binding"/>
    <property type="evidence" value="ECO:0007669"/>
    <property type="project" value="InterPro"/>
</dbReference>
<sequence length="145" mass="16737">MHFHVGSLSSPEDIQPVVQFHQNARTSMAQKITVGCKCCIWGGSKALPHTASVTRDLKTRFQWNVLEHPLYSQDLAPSDFHLFGPLKKHLVGRQFKIDDEVQEAVIKWLRDLYPDFFYAGFDKWVTDDTNASTTMVTMWKSNMYQ</sequence>
<gene>
    <name evidence="1" type="ORF">AVEN_13963_1</name>
</gene>
<dbReference type="EMBL" id="BGPR01004147">
    <property type="protein sequence ID" value="GBM96487.1"/>
    <property type="molecule type" value="Genomic_DNA"/>
</dbReference>